<keyword evidence="3" id="KW-1185">Reference proteome</keyword>
<gene>
    <name evidence="2" type="ORF">SAMN05421759_11849</name>
</gene>
<keyword evidence="1" id="KW-0732">Signal</keyword>
<dbReference type="Proteomes" id="UP000186684">
    <property type="component" value="Unassembled WGS sequence"/>
</dbReference>
<protein>
    <recommendedName>
        <fullName evidence="4">Avidin family protein</fullName>
    </recommendedName>
</protein>
<accession>A0A1N7PPM1</accession>
<reference evidence="3" key="1">
    <citation type="submission" date="2017-01" db="EMBL/GenBank/DDBJ databases">
        <authorList>
            <person name="Varghese N."/>
            <person name="Submissions S."/>
        </authorList>
    </citation>
    <scope>NUCLEOTIDE SEQUENCE [LARGE SCALE GENOMIC DNA]</scope>
    <source>
        <strain evidence="3">DSM 29430</strain>
    </source>
</reference>
<evidence type="ECO:0000256" key="1">
    <source>
        <dbReference type="SAM" id="SignalP"/>
    </source>
</evidence>
<feature type="chain" id="PRO_5012026430" description="Avidin family protein" evidence="1">
    <location>
        <begin position="23"/>
        <end position="155"/>
    </location>
</feature>
<dbReference type="STRING" id="633194.SAMN05421759_11849"/>
<evidence type="ECO:0008006" key="4">
    <source>
        <dbReference type="Google" id="ProtNLM"/>
    </source>
</evidence>
<dbReference type="EMBL" id="FTOQ01000018">
    <property type="protein sequence ID" value="SIT12583.1"/>
    <property type="molecule type" value="Genomic_DNA"/>
</dbReference>
<feature type="signal peptide" evidence="1">
    <location>
        <begin position="1"/>
        <end position="22"/>
    </location>
</feature>
<evidence type="ECO:0000313" key="2">
    <source>
        <dbReference type="EMBL" id="SIT12583.1"/>
    </source>
</evidence>
<dbReference type="OrthoDB" id="7862633at2"/>
<dbReference type="AlphaFoldDB" id="A0A1N7PPM1"/>
<organism evidence="2 3">
    <name type="scientific">Roseivivax lentus</name>
    <dbReference type="NCBI Taxonomy" id="633194"/>
    <lineage>
        <taxon>Bacteria</taxon>
        <taxon>Pseudomonadati</taxon>
        <taxon>Pseudomonadota</taxon>
        <taxon>Alphaproteobacteria</taxon>
        <taxon>Rhodobacterales</taxon>
        <taxon>Roseobacteraceae</taxon>
        <taxon>Roseivivax</taxon>
    </lineage>
</organism>
<dbReference type="RefSeq" id="WP_076450481.1">
    <property type="nucleotide sequence ID" value="NZ_FTOQ01000018.1"/>
</dbReference>
<proteinExistence type="predicted"/>
<name>A0A1N7PPM1_9RHOB</name>
<evidence type="ECO:0000313" key="3">
    <source>
        <dbReference type="Proteomes" id="UP000186684"/>
    </source>
</evidence>
<sequence length="155" mass="15911">MYFLARISAGLALALCPVAATAFDSGGTGYGVSSSEVMPIHDGLVLVKVSSEYSRFETDDPDSPMASATGPCWGTMVIDQGVVSGGGNCHYTDADGDMVAMSWTAQGMSEGRTQGVWEVMGGTGKWANAQGSGTFNGGGQGADYTNIVTGEMTLE</sequence>